<sequence length="79" mass="8123">MAITAEHLTQLFDSDLADPHLVVTAGEPRVVDGPAEEGDGLVVASRADLLAARGGRRPEGETLDELAARLDTAVTGMGG</sequence>
<reference evidence="1 2" key="1">
    <citation type="submission" date="2019-06" db="EMBL/GenBank/DDBJ databases">
        <title>Sequencing the genomes of 1000 actinobacteria strains.</title>
        <authorList>
            <person name="Klenk H.-P."/>
        </authorList>
    </citation>
    <scope>NUCLEOTIDE SEQUENCE [LARGE SCALE GENOMIC DNA]</scope>
    <source>
        <strain evidence="1 2">DSM 45301</strain>
    </source>
</reference>
<proteinExistence type="predicted"/>
<gene>
    <name evidence="1" type="ORF">FB558_1105</name>
</gene>
<keyword evidence="2" id="KW-1185">Reference proteome</keyword>
<dbReference type="AlphaFoldDB" id="A0A543DYD1"/>
<dbReference type="EMBL" id="VFPA01000001">
    <property type="protein sequence ID" value="TQM14343.1"/>
    <property type="molecule type" value="Genomic_DNA"/>
</dbReference>
<comment type="caution">
    <text evidence="1">The sequence shown here is derived from an EMBL/GenBank/DDBJ whole genome shotgun (WGS) entry which is preliminary data.</text>
</comment>
<protein>
    <submittedName>
        <fullName evidence="1">Uncharacterized protein</fullName>
    </submittedName>
</protein>
<accession>A0A543DYD1</accession>
<evidence type="ECO:0000313" key="1">
    <source>
        <dbReference type="EMBL" id="TQM14343.1"/>
    </source>
</evidence>
<dbReference type="RefSeq" id="WP_142048697.1">
    <property type="nucleotide sequence ID" value="NZ_VFPA01000001.1"/>
</dbReference>
<evidence type="ECO:0000313" key="2">
    <source>
        <dbReference type="Proteomes" id="UP000315677"/>
    </source>
</evidence>
<dbReference type="Proteomes" id="UP000315677">
    <property type="component" value="Unassembled WGS sequence"/>
</dbReference>
<name>A0A543DYD1_9PSEU</name>
<organism evidence="1 2">
    <name type="scientific">Pseudonocardia kunmingensis</name>
    <dbReference type="NCBI Taxonomy" id="630975"/>
    <lineage>
        <taxon>Bacteria</taxon>
        <taxon>Bacillati</taxon>
        <taxon>Actinomycetota</taxon>
        <taxon>Actinomycetes</taxon>
        <taxon>Pseudonocardiales</taxon>
        <taxon>Pseudonocardiaceae</taxon>
        <taxon>Pseudonocardia</taxon>
    </lineage>
</organism>